<dbReference type="Gene3D" id="3.10.129.10">
    <property type="entry name" value="Hotdog Thioesterase"/>
    <property type="match status" value="1"/>
</dbReference>
<evidence type="ECO:0000259" key="4">
    <source>
        <dbReference type="Pfam" id="PF03061"/>
    </source>
</evidence>
<dbReference type="RefSeq" id="WP_091645934.1">
    <property type="nucleotide sequence ID" value="NZ_FOEG01000011.1"/>
</dbReference>
<dbReference type="NCBIfam" id="TIGR00369">
    <property type="entry name" value="unchar_dom_1"/>
    <property type="match status" value="1"/>
</dbReference>
<dbReference type="InterPro" id="IPR029069">
    <property type="entry name" value="HotDog_dom_sf"/>
</dbReference>
<name>A0A1H8VCM0_9GAMM</name>
<keyword evidence="6" id="KW-1185">Reference proteome</keyword>
<feature type="transmembrane region" description="Helical" evidence="3">
    <location>
        <begin position="65"/>
        <end position="86"/>
    </location>
</feature>
<gene>
    <name evidence="5" type="ORF">SAMN04488052_11173</name>
</gene>
<dbReference type="InterPro" id="IPR003736">
    <property type="entry name" value="PAAI_dom"/>
</dbReference>
<dbReference type="InterPro" id="IPR039298">
    <property type="entry name" value="ACOT13"/>
</dbReference>
<dbReference type="CDD" id="cd03443">
    <property type="entry name" value="PaaI_thioesterase"/>
    <property type="match status" value="1"/>
</dbReference>
<dbReference type="AlphaFoldDB" id="A0A1H8VCM0"/>
<dbReference type="Pfam" id="PF03061">
    <property type="entry name" value="4HBT"/>
    <property type="match status" value="1"/>
</dbReference>
<evidence type="ECO:0000313" key="6">
    <source>
        <dbReference type="Proteomes" id="UP000199657"/>
    </source>
</evidence>
<dbReference type="GO" id="GO:0047617">
    <property type="term" value="F:fatty acyl-CoA hydrolase activity"/>
    <property type="evidence" value="ECO:0007669"/>
    <property type="project" value="InterPro"/>
</dbReference>
<dbReference type="PANTHER" id="PTHR21660">
    <property type="entry name" value="THIOESTERASE SUPERFAMILY MEMBER-RELATED"/>
    <property type="match status" value="1"/>
</dbReference>
<proteinExistence type="inferred from homology"/>
<protein>
    <submittedName>
        <fullName evidence="5">Uncharacterized domain 1-containing protein</fullName>
    </submittedName>
</protein>
<dbReference type="OrthoDB" id="9805304at2"/>
<dbReference type="EMBL" id="FOEG01000011">
    <property type="protein sequence ID" value="SEP13212.1"/>
    <property type="molecule type" value="Genomic_DNA"/>
</dbReference>
<reference evidence="5 6" key="1">
    <citation type="submission" date="2016-10" db="EMBL/GenBank/DDBJ databases">
        <authorList>
            <person name="de Groot N.N."/>
        </authorList>
    </citation>
    <scope>NUCLEOTIDE SEQUENCE [LARGE SCALE GENOMIC DNA]</scope>
    <source>
        <strain evidence="5 6">CGMCC 1.6291</strain>
    </source>
</reference>
<evidence type="ECO:0000256" key="1">
    <source>
        <dbReference type="ARBA" id="ARBA00008324"/>
    </source>
</evidence>
<dbReference type="InterPro" id="IPR006683">
    <property type="entry name" value="Thioestr_dom"/>
</dbReference>
<keyword evidence="3" id="KW-0472">Membrane</keyword>
<evidence type="ECO:0000256" key="3">
    <source>
        <dbReference type="SAM" id="Phobius"/>
    </source>
</evidence>
<comment type="similarity">
    <text evidence="1">Belongs to the thioesterase PaaI family.</text>
</comment>
<dbReference type="PANTHER" id="PTHR21660:SF1">
    <property type="entry name" value="ACYL-COENZYME A THIOESTERASE 13"/>
    <property type="match status" value="1"/>
</dbReference>
<accession>A0A1H8VCM0</accession>
<keyword evidence="3" id="KW-0812">Transmembrane</keyword>
<dbReference type="STRING" id="406100.SAMN04488052_11173"/>
<feature type="domain" description="Thioesterase" evidence="4">
    <location>
        <begin position="50"/>
        <end position="125"/>
    </location>
</feature>
<evidence type="ECO:0000256" key="2">
    <source>
        <dbReference type="ARBA" id="ARBA00022801"/>
    </source>
</evidence>
<dbReference type="Proteomes" id="UP000199657">
    <property type="component" value="Unassembled WGS sequence"/>
</dbReference>
<dbReference type="SUPFAM" id="SSF54637">
    <property type="entry name" value="Thioesterase/thiol ester dehydrase-isomerase"/>
    <property type="match status" value="1"/>
</dbReference>
<sequence length="143" mass="15828">MPKLNATELEQLLHESFPEMRQDTWRVEHVEDGFVRIRMPFHKSNLRPGNTISGPALMTLADTTMYVAILAVIGPVMMAVTTALNINFMRKPGAGDIIAECRLLKLGSRLAVGDVAMYADGDDEMAAHATCTYSIPPRDQRPD</sequence>
<keyword evidence="3" id="KW-1133">Transmembrane helix</keyword>
<evidence type="ECO:0000313" key="5">
    <source>
        <dbReference type="EMBL" id="SEP13212.1"/>
    </source>
</evidence>
<organism evidence="5 6">
    <name type="scientific">Aquisalimonas asiatica</name>
    <dbReference type="NCBI Taxonomy" id="406100"/>
    <lineage>
        <taxon>Bacteria</taxon>
        <taxon>Pseudomonadati</taxon>
        <taxon>Pseudomonadota</taxon>
        <taxon>Gammaproteobacteria</taxon>
        <taxon>Chromatiales</taxon>
        <taxon>Ectothiorhodospiraceae</taxon>
        <taxon>Aquisalimonas</taxon>
    </lineage>
</organism>
<keyword evidence="2" id="KW-0378">Hydrolase</keyword>